<name>A0A3Q9UVE9_9MICO</name>
<protein>
    <recommendedName>
        <fullName evidence="3">Replication-relaxation</fullName>
    </recommendedName>
</protein>
<accession>A0A3Q9UVE9</accession>
<reference evidence="1 2" key="1">
    <citation type="submission" date="2018-03" db="EMBL/GenBank/DDBJ databases">
        <title>Bacteriophage NCPPB3778 and a type I-E CRISPR drive the evolution of the US Biological Select Agent, Rathayibacter toxicus.</title>
        <authorList>
            <person name="Davis E.W.II."/>
            <person name="Tabima J.F."/>
            <person name="Weisberg A.J."/>
            <person name="Dantas Lopes L."/>
            <person name="Wiseman M.S."/>
            <person name="Wiseman M.S."/>
            <person name="Pupko T."/>
            <person name="Belcher M.S."/>
            <person name="Sechler A.J."/>
            <person name="Tancos M.A."/>
            <person name="Schroeder B.K."/>
            <person name="Murray T.D."/>
            <person name="Luster D.G."/>
            <person name="Schneider W.L."/>
            <person name="Rogers E."/>
            <person name="Andreote F.D."/>
            <person name="Grunwald N.J."/>
            <person name="Putnam M.L."/>
            <person name="Chang J.H."/>
        </authorList>
    </citation>
    <scope>NUCLEOTIDE SEQUENCE [LARGE SCALE GENOMIC DNA]</scope>
    <source>
        <strain evidence="1 2">DSM 15932</strain>
    </source>
</reference>
<sequence length="232" mass="26670">MILLDRDRQIVLSIGRFGQLAAGHVRALHFEGLTERPVYRALNRLIERGVLARIERRMIGGTGAGSGQYVYQLGSVGWRLAGKDGRYAPSKAVNHHTMAIVDAYIEVLRRAVAPRYRFDMVETEPDSHRTIGSVVVRPDLYFQISDMFEQEYRHWWLEVDRGTESRTKITQKLVAYVAAKRASKAFIPSVLFVAQDDRRARELRWMLEQYEHNDPELFLVSTASEFAGLIFE</sequence>
<evidence type="ECO:0000313" key="2">
    <source>
        <dbReference type="Proteomes" id="UP000285317"/>
    </source>
</evidence>
<dbReference type="Proteomes" id="UP000285317">
    <property type="component" value="Chromosome"/>
</dbReference>
<dbReference type="Pfam" id="PF13814">
    <property type="entry name" value="Replic_Relax"/>
    <property type="match status" value="1"/>
</dbReference>
<evidence type="ECO:0008006" key="3">
    <source>
        <dbReference type="Google" id="ProtNLM"/>
    </source>
</evidence>
<evidence type="ECO:0000313" key="1">
    <source>
        <dbReference type="EMBL" id="AZZ51410.1"/>
    </source>
</evidence>
<dbReference type="AlphaFoldDB" id="A0A3Q9UVE9"/>
<dbReference type="RefSeq" id="WP_127886361.1">
    <property type="nucleotide sequence ID" value="NZ_CP028137.1"/>
</dbReference>
<dbReference type="KEGG" id="rfs:C1I64_04710"/>
<gene>
    <name evidence="1" type="ORF">C1I64_04710</name>
</gene>
<dbReference type="EMBL" id="CP028137">
    <property type="protein sequence ID" value="AZZ51410.1"/>
    <property type="molecule type" value="Genomic_DNA"/>
</dbReference>
<proteinExistence type="predicted"/>
<organism evidence="1 2">
    <name type="scientific">Rathayibacter festucae DSM 15932</name>
    <dbReference type="NCBI Taxonomy" id="1328866"/>
    <lineage>
        <taxon>Bacteria</taxon>
        <taxon>Bacillati</taxon>
        <taxon>Actinomycetota</taxon>
        <taxon>Actinomycetes</taxon>
        <taxon>Micrococcales</taxon>
        <taxon>Microbacteriaceae</taxon>
        <taxon>Rathayibacter</taxon>
    </lineage>
</organism>
<dbReference type="InterPro" id="IPR025855">
    <property type="entry name" value="Replic_Relax"/>
</dbReference>